<name>A0ABV5CKN8_9ACTN</name>
<organism evidence="1 2">
    <name type="scientific">Polymorphospora lycopeni</name>
    <dbReference type="NCBI Taxonomy" id="3140240"/>
    <lineage>
        <taxon>Bacteria</taxon>
        <taxon>Bacillati</taxon>
        <taxon>Actinomycetota</taxon>
        <taxon>Actinomycetes</taxon>
        <taxon>Micromonosporales</taxon>
        <taxon>Micromonosporaceae</taxon>
        <taxon>Polymorphospora</taxon>
    </lineage>
</organism>
<dbReference type="RefSeq" id="WP_375733280.1">
    <property type="nucleotide sequence ID" value="NZ_JBCGDC010000011.1"/>
</dbReference>
<comment type="caution">
    <text evidence="1">The sequence shown here is derived from an EMBL/GenBank/DDBJ whole genome shotgun (WGS) entry which is preliminary data.</text>
</comment>
<proteinExistence type="predicted"/>
<dbReference type="EMBL" id="JBCGDC010000011">
    <property type="protein sequence ID" value="MFB6392564.1"/>
    <property type="molecule type" value="Genomic_DNA"/>
</dbReference>
<evidence type="ECO:0000313" key="2">
    <source>
        <dbReference type="Proteomes" id="UP001582793"/>
    </source>
</evidence>
<protein>
    <submittedName>
        <fullName evidence="1">Uncharacterized protein</fullName>
    </submittedName>
</protein>
<evidence type="ECO:0000313" key="1">
    <source>
        <dbReference type="EMBL" id="MFB6392564.1"/>
    </source>
</evidence>
<dbReference type="Proteomes" id="UP001582793">
    <property type="component" value="Unassembled WGS sequence"/>
</dbReference>
<reference evidence="1 2" key="1">
    <citation type="submission" date="2024-04" db="EMBL/GenBank/DDBJ databases">
        <title>Polymorphospora sp. isolated from Baiyangdian Lake in Xiong'an New Area.</title>
        <authorList>
            <person name="Zhang X."/>
            <person name="Liu J."/>
        </authorList>
    </citation>
    <scope>NUCLEOTIDE SEQUENCE [LARGE SCALE GENOMIC DNA]</scope>
    <source>
        <strain evidence="1 2">2-325</strain>
    </source>
</reference>
<sequence>MRLSVASGEAVATVADQFAIPARCTHRPLAGGRVVPHISVVLADGRPVLGAVHRSKAMRCISEFRCQICGDPLGSPMVVFVTDAQLADRYSPEAALHPECAAYSRKACPVLAGQVDTLRGVDRHVGSACSEPGCDCAGWVASDGPSVRGREVGRWWAVWLDSYAIAVNERHEVHGLSWRDVKPRRVREVETAGGGSRG</sequence>
<keyword evidence="2" id="KW-1185">Reference proteome</keyword>
<accession>A0ABV5CKN8</accession>
<gene>
    <name evidence="1" type="ORF">AAFH96_05530</name>
</gene>